<name>A0ABP9J9L3_9MICO</name>
<proteinExistence type="predicted"/>
<gene>
    <name evidence="2" type="ORF">GCM10023258_17860</name>
</gene>
<keyword evidence="3" id="KW-1185">Reference proteome</keyword>
<protein>
    <submittedName>
        <fullName evidence="2">Uncharacterized protein</fullName>
    </submittedName>
</protein>
<evidence type="ECO:0000313" key="2">
    <source>
        <dbReference type="EMBL" id="GAA5025151.1"/>
    </source>
</evidence>
<organism evidence="2 3">
    <name type="scientific">Terrabacter aeriphilus</name>
    <dbReference type="NCBI Taxonomy" id="515662"/>
    <lineage>
        <taxon>Bacteria</taxon>
        <taxon>Bacillati</taxon>
        <taxon>Actinomycetota</taxon>
        <taxon>Actinomycetes</taxon>
        <taxon>Micrococcales</taxon>
        <taxon>Intrasporangiaceae</taxon>
        <taxon>Terrabacter</taxon>
    </lineage>
</organism>
<keyword evidence="1" id="KW-0732">Signal</keyword>
<evidence type="ECO:0000313" key="3">
    <source>
        <dbReference type="Proteomes" id="UP001500427"/>
    </source>
</evidence>
<accession>A0ABP9J9L3</accession>
<sequence length="258" mass="26467">MGLGIALTPALVLSSPAPAGAAVAATTTTCYFRLTSTSVTNPPPVTNPNNFKVARVLVPATKVTDGEYAIAAAYRTGLSSGTTTNTAVARAWRDMSIPASWSSADSVRMYFAPTYAGKMHLDSSGAPLGSTSTASGSVVVRGYVYDATLLRTITSVNAVSSSHSATDAVDRDYTYSSSASANVAGPLPLGRKLRLQVDTIVTASVTSVLGGGGRAQVDFGGAAIDVPTAYPSGRVRPYVSTVRAVFTTYGHAVTCPSR</sequence>
<feature type="signal peptide" evidence="1">
    <location>
        <begin position="1"/>
        <end position="21"/>
    </location>
</feature>
<dbReference type="EMBL" id="BAABIW010000011">
    <property type="protein sequence ID" value="GAA5025151.1"/>
    <property type="molecule type" value="Genomic_DNA"/>
</dbReference>
<dbReference type="Proteomes" id="UP001500427">
    <property type="component" value="Unassembled WGS sequence"/>
</dbReference>
<feature type="chain" id="PRO_5045903561" evidence="1">
    <location>
        <begin position="22"/>
        <end position="258"/>
    </location>
</feature>
<reference evidence="3" key="1">
    <citation type="journal article" date="2019" name="Int. J. Syst. Evol. Microbiol.">
        <title>The Global Catalogue of Microorganisms (GCM) 10K type strain sequencing project: providing services to taxonomists for standard genome sequencing and annotation.</title>
        <authorList>
            <consortium name="The Broad Institute Genomics Platform"/>
            <consortium name="The Broad Institute Genome Sequencing Center for Infectious Disease"/>
            <person name="Wu L."/>
            <person name="Ma J."/>
        </authorList>
    </citation>
    <scope>NUCLEOTIDE SEQUENCE [LARGE SCALE GENOMIC DNA]</scope>
    <source>
        <strain evidence="3">JCM 17687</strain>
    </source>
</reference>
<evidence type="ECO:0000256" key="1">
    <source>
        <dbReference type="SAM" id="SignalP"/>
    </source>
</evidence>
<comment type="caution">
    <text evidence="2">The sequence shown here is derived from an EMBL/GenBank/DDBJ whole genome shotgun (WGS) entry which is preliminary data.</text>
</comment>